<comment type="caution">
    <text evidence="1">The sequence shown here is derived from an EMBL/GenBank/DDBJ whole genome shotgun (WGS) entry which is preliminary data.</text>
</comment>
<evidence type="ECO:0008006" key="3">
    <source>
        <dbReference type="Google" id="ProtNLM"/>
    </source>
</evidence>
<accession>A0ABR9QVF9</accession>
<reference evidence="1 2" key="1">
    <citation type="submission" date="2020-10" db="EMBL/GenBank/DDBJ databases">
        <title>ChiBAC.</title>
        <authorList>
            <person name="Zenner C."/>
            <person name="Hitch T.C.A."/>
            <person name="Clavel T."/>
        </authorList>
    </citation>
    <scope>NUCLEOTIDE SEQUENCE [LARGE SCALE GENOMIC DNA]</scope>
    <source>
        <strain evidence="1 2">DSM 108706</strain>
    </source>
</reference>
<dbReference type="EMBL" id="JADCKA010000001">
    <property type="protein sequence ID" value="MBE5034737.1"/>
    <property type="molecule type" value="Genomic_DNA"/>
</dbReference>
<evidence type="ECO:0000313" key="1">
    <source>
        <dbReference type="EMBL" id="MBE5034737.1"/>
    </source>
</evidence>
<protein>
    <recommendedName>
        <fullName evidence="3">Acetyltransferase</fullName>
    </recommendedName>
</protein>
<evidence type="ECO:0000313" key="2">
    <source>
        <dbReference type="Proteomes" id="UP001516588"/>
    </source>
</evidence>
<dbReference type="InterPro" id="IPR011004">
    <property type="entry name" value="Trimer_LpxA-like_sf"/>
</dbReference>
<dbReference type="Gene3D" id="2.160.10.10">
    <property type="entry name" value="Hexapeptide repeat proteins"/>
    <property type="match status" value="1"/>
</dbReference>
<keyword evidence="2" id="KW-1185">Reference proteome</keyword>
<name>A0ABR9QVF9_9FIRM</name>
<dbReference type="SUPFAM" id="SSF51161">
    <property type="entry name" value="Trimeric LpxA-like enzymes"/>
    <property type="match status" value="1"/>
</dbReference>
<dbReference type="Proteomes" id="UP001516588">
    <property type="component" value="Unassembled WGS sequence"/>
</dbReference>
<sequence>MGDNSYIASSIIKNQLEIGKNVTVGMGSVVIKDTEDYVTIVGV</sequence>
<proteinExistence type="predicted"/>
<organism evidence="1 2">
    <name type="scientific">Gallibacter intestinalis</name>
    <dbReference type="NCBI Taxonomy" id="2779356"/>
    <lineage>
        <taxon>Bacteria</taxon>
        <taxon>Bacillati</taxon>
        <taxon>Bacillota</taxon>
        <taxon>Clostridia</taxon>
        <taxon>Eubacteriales</taxon>
        <taxon>Eubacteriaceae</taxon>
        <taxon>Gallibacter</taxon>
    </lineage>
</organism>
<gene>
    <name evidence="1" type="ORF">INF20_00340</name>
</gene>